<feature type="signal peptide" evidence="1">
    <location>
        <begin position="1"/>
        <end position="17"/>
    </location>
</feature>
<proteinExistence type="predicted"/>
<reference evidence="3" key="1">
    <citation type="journal article" date="2019" name="Int. J. Syst. Evol. Microbiol.">
        <title>The Global Catalogue of Microorganisms (GCM) 10K type strain sequencing project: providing services to taxonomists for standard genome sequencing and annotation.</title>
        <authorList>
            <consortium name="The Broad Institute Genomics Platform"/>
            <consortium name="The Broad Institute Genome Sequencing Center for Infectious Disease"/>
            <person name="Wu L."/>
            <person name="Ma J."/>
        </authorList>
    </citation>
    <scope>NUCLEOTIDE SEQUENCE [LARGE SCALE GENOMIC DNA]</scope>
    <source>
        <strain evidence="3">JCM 18424</strain>
    </source>
</reference>
<gene>
    <name evidence="2" type="ORF">GCM10023338_07060</name>
</gene>
<evidence type="ECO:0008006" key="4">
    <source>
        <dbReference type="Google" id="ProtNLM"/>
    </source>
</evidence>
<name>A0ABP9MMF6_9GAMM</name>
<sequence>MKIYYTFPVLIIAIVSACTTHPTAPRAITTYANADLEKRTKQYDWVAVQITPQPSANHLAIKVYSRNDVKIRQTCRYEGTATWNGKGQYITQENIEFSFKDTSLIIAGAEAPLFYYCSGGASLAGTYEQI</sequence>
<evidence type="ECO:0000313" key="3">
    <source>
        <dbReference type="Proteomes" id="UP001500631"/>
    </source>
</evidence>
<keyword evidence="1" id="KW-0732">Signal</keyword>
<dbReference type="Proteomes" id="UP001500631">
    <property type="component" value="Unassembled WGS sequence"/>
</dbReference>
<dbReference type="PROSITE" id="PS51257">
    <property type="entry name" value="PROKAR_LIPOPROTEIN"/>
    <property type="match status" value="1"/>
</dbReference>
<accession>A0ABP9MMF6</accession>
<keyword evidence="3" id="KW-1185">Reference proteome</keyword>
<dbReference type="EMBL" id="BAABKE010000002">
    <property type="protein sequence ID" value="GAA5096539.1"/>
    <property type="molecule type" value="Genomic_DNA"/>
</dbReference>
<feature type="chain" id="PRO_5046891793" description="Lipoprotein" evidence="1">
    <location>
        <begin position="18"/>
        <end position="130"/>
    </location>
</feature>
<evidence type="ECO:0000313" key="2">
    <source>
        <dbReference type="EMBL" id="GAA5096539.1"/>
    </source>
</evidence>
<comment type="caution">
    <text evidence="2">The sequence shown here is derived from an EMBL/GenBank/DDBJ whole genome shotgun (WGS) entry which is preliminary data.</text>
</comment>
<evidence type="ECO:0000256" key="1">
    <source>
        <dbReference type="SAM" id="SignalP"/>
    </source>
</evidence>
<organism evidence="2 3">
    <name type="scientific">Wohlfahrtiimonas larvae</name>
    <dbReference type="NCBI Taxonomy" id="1157986"/>
    <lineage>
        <taxon>Bacteria</taxon>
        <taxon>Pseudomonadati</taxon>
        <taxon>Pseudomonadota</taxon>
        <taxon>Gammaproteobacteria</taxon>
        <taxon>Cardiobacteriales</taxon>
        <taxon>Ignatzschineriaceae</taxon>
        <taxon>Wohlfahrtiimonas</taxon>
    </lineage>
</organism>
<protein>
    <recommendedName>
        <fullName evidence="4">Lipoprotein</fullName>
    </recommendedName>
</protein>
<dbReference type="RefSeq" id="WP_077924813.1">
    <property type="nucleotide sequence ID" value="NZ_BAABKE010000002.1"/>
</dbReference>